<name>A0A6L9EGH1_9FLAO</name>
<keyword evidence="3" id="KW-1185">Reference proteome</keyword>
<evidence type="ECO:0000259" key="1">
    <source>
        <dbReference type="PROSITE" id="PS51186"/>
    </source>
</evidence>
<dbReference type="InterPro" id="IPR016181">
    <property type="entry name" value="Acyl_CoA_acyltransferase"/>
</dbReference>
<feature type="domain" description="N-acetyltransferase" evidence="1">
    <location>
        <begin position="1"/>
        <end position="149"/>
    </location>
</feature>
<dbReference type="PROSITE" id="PS51186">
    <property type="entry name" value="GNAT"/>
    <property type="match status" value="1"/>
</dbReference>
<comment type="caution">
    <text evidence="2">The sequence shown here is derived from an EMBL/GenBank/DDBJ whole genome shotgun (WGS) entry which is preliminary data.</text>
</comment>
<protein>
    <submittedName>
        <fullName evidence="2">GNAT family N-acetyltransferase</fullName>
    </submittedName>
</protein>
<organism evidence="2 3">
    <name type="scientific">Poritiphilus flavus</name>
    <dbReference type="NCBI Taxonomy" id="2697053"/>
    <lineage>
        <taxon>Bacteria</taxon>
        <taxon>Pseudomonadati</taxon>
        <taxon>Bacteroidota</taxon>
        <taxon>Flavobacteriia</taxon>
        <taxon>Flavobacteriales</taxon>
        <taxon>Flavobacteriaceae</taxon>
        <taxon>Poritiphilus</taxon>
    </lineage>
</organism>
<sequence>MRIISIRENPEYKDIAIRYFQEHWKSVWPVIYEDSINHSIHARNNLPQWYLLEKEDEIIGCAGLITNDFISRGDLYPWICGLFIAENHRGHEYSTLLIDRAKKDSKKFRYQYLYLCTEHVGFYEKYGFQYVGQGYHPWEEASRIYEIEL</sequence>
<accession>A0A6L9EGH1</accession>
<evidence type="ECO:0000313" key="2">
    <source>
        <dbReference type="EMBL" id="NAS13880.1"/>
    </source>
</evidence>
<dbReference type="Proteomes" id="UP000475249">
    <property type="component" value="Unassembled WGS sequence"/>
</dbReference>
<dbReference type="AlphaFoldDB" id="A0A6L9EGH1"/>
<dbReference type="InterPro" id="IPR000182">
    <property type="entry name" value="GNAT_dom"/>
</dbReference>
<dbReference type="Pfam" id="PF00583">
    <property type="entry name" value="Acetyltransf_1"/>
    <property type="match status" value="1"/>
</dbReference>
<dbReference type="EMBL" id="WXYO01000008">
    <property type="protein sequence ID" value="NAS13880.1"/>
    <property type="molecule type" value="Genomic_DNA"/>
</dbReference>
<dbReference type="SUPFAM" id="SSF55729">
    <property type="entry name" value="Acyl-CoA N-acyltransferases (Nat)"/>
    <property type="match status" value="1"/>
</dbReference>
<reference evidence="2 3" key="1">
    <citation type="submission" date="2020-01" db="EMBL/GenBank/DDBJ databases">
        <title>Bacteria diversity of Porities sp.</title>
        <authorList>
            <person name="Wang G."/>
        </authorList>
    </citation>
    <scope>NUCLEOTIDE SEQUENCE [LARGE SCALE GENOMIC DNA]</scope>
    <source>
        <strain evidence="2 3">R33</strain>
    </source>
</reference>
<dbReference type="RefSeq" id="WP_161436922.1">
    <property type="nucleotide sequence ID" value="NZ_WXYO01000008.1"/>
</dbReference>
<dbReference type="CDD" id="cd04301">
    <property type="entry name" value="NAT_SF"/>
    <property type="match status" value="1"/>
</dbReference>
<evidence type="ECO:0000313" key="3">
    <source>
        <dbReference type="Proteomes" id="UP000475249"/>
    </source>
</evidence>
<dbReference type="GO" id="GO:0016747">
    <property type="term" value="F:acyltransferase activity, transferring groups other than amino-acyl groups"/>
    <property type="evidence" value="ECO:0007669"/>
    <property type="project" value="InterPro"/>
</dbReference>
<dbReference type="Gene3D" id="3.40.630.30">
    <property type="match status" value="1"/>
</dbReference>
<keyword evidence="2" id="KW-0808">Transferase</keyword>
<gene>
    <name evidence="2" type="ORF">GTQ38_17835</name>
</gene>
<proteinExistence type="predicted"/>